<dbReference type="GO" id="GO:0045046">
    <property type="term" value="P:protein import into peroxisome membrane"/>
    <property type="evidence" value="ECO:0007669"/>
    <property type="project" value="TreeGrafter"/>
</dbReference>
<organism evidence="2">
    <name type="scientific">Eremomyces bilateralis CBS 781.70</name>
    <dbReference type="NCBI Taxonomy" id="1392243"/>
    <lineage>
        <taxon>Eukaryota</taxon>
        <taxon>Fungi</taxon>
        <taxon>Dikarya</taxon>
        <taxon>Ascomycota</taxon>
        <taxon>Pezizomycotina</taxon>
        <taxon>Dothideomycetes</taxon>
        <taxon>Dothideomycetes incertae sedis</taxon>
        <taxon>Eremomycetales</taxon>
        <taxon>Eremomycetaceae</taxon>
        <taxon>Eremomyces</taxon>
    </lineage>
</organism>
<dbReference type="EMBL" id="ML975167">
    <property type="protein sequence ID" value="KAF1810195.1"/>
    <property type="molecule type" value="Genomic_DNA"/>
</dbReference>
<feature type="region of interest" description="Disordered" evidence="1">
    <location>
        <begin position="1"/>
        <end position="100"/>
    </location>
</feature>
<dbReference type="GeneID" id="54414133"/>
<dbReference type="AlphaFoldDB" id="A0A6G1FWC2"/>
<dbReference type="GO" id="GO:0033328">
    <property type="term" value="F:peroxisome membrane targeting sequence binding"/>
    <property type="evidence" value="ECO:0007669"/>
    <property type="project" value="TreeGrafter"/>
</dbReference>
<evidence type="ECO:0000256" key="1">
    <source>
        <dbReference type="SAM" id="MobiDB-lite"/>
    </source>
</evidence>
<accession>A0A6G1FWC2</accession>
<gene>
    <name evidence="2 4" type="ORF">P152DRAFT_102337</name>
</gene>
<dbReference type="GO" id="GO:0005778">
    <property type="term" value="C:peroxisomal membrane"/>
    <property type="evidence" value="ECO:0007669"/>
    <property type="project" value="TreeGrafter"/>
</dbReference>
<dbReference type="Proteomes" id="UP000504638">
    <property type="component" value="Unplaced"/>
</dbReference>
<reference evidence="2 4" key="1">
    <citation type="submission" date="2020-01" db="EMBL/GenBank/DDBJ databases">
        <authorList>
            <consortium name="DOE Joint Genome Institute"/>
            <person name="Haridas S."/>
            <person name="Albert R."/>
            <person name="Binder M."/>
            <person name="Bloem J."/>
            <person name="Labutti K."/>
            <person name="Salamov A."/>
            <person name="Andreopoulos B."/>
            <person name="Baker S.E."/>
            <person name="Barry K."/>
            <person name="Bills G."/>
            <person name="Bluhm B.H."/>
            <person name="Cannon C."/>
            <person name="Castanera R."/>
            <person name="Culley D.E."/>
            <person name="Daum C."/>
            <person name="Ezra D."/>
            <person name="Gonzalez J.B."/>
            <person name="Henrissat B."/>
            <person name="Kuo A."/>
            <person name="Liang C."/>
            <person name="Lipzen A."/>
            <person name="Lutzoni F."/>
            <person name="Magnuson J."/>
            <person name="Mondo S."/>
            <person name="Nolan M."/>
            <person name="Ohm R."/>
            <person name="Pangilinan J."/>
            <person name="Park H.-J."/>
            <person name="Ramirez L."/>
            <person name="Alfaro M."/>
            <person name="Sun H."/>
            <person name="Tritt A."/>
            <person name="Yoshinaga Y."/>
            <person name="Zwiers L.-H."/>
            <person name="Turgeon B.G."/>
            <person name="Goodwin S.B."/>
            <person name="Spatafora J.W."/>
            <person name="Crous P.W."/>
            <person name="Grigoriev I.V."/>
        </authorList>
    </citation>
    <scope>NUCLEOTIDE SEQUENCE</scope>
    <source>
        <strain evidence="2 4">CBS 781.70</strain>
    </source>
</reference>
<keyword evidence="3" id="KW-1185">Reference proteome</keyword>
<name>A0A6G1FWC2_9PEZI</name>
<sequence>MFSATTLEPKDKHPDASGADKSIPAPSSDIPPPIPAAPDFEKELQAGMAALLGELDSNPEMQKEMEALMKELGSATDLGLTEPSNPPPAASAEGSKATEDSFQENIRRTMERMQASGEQAGAAAAESSQQNFMMEMLKNLDADGEGGFDPANMNDAAYTKMISGLMEELTTKEILYEPMKELYDKYPEWIEKNKETVGKEDLARYREQLEHVTEIVGRFESPSYSDTNAADKAFISEKMEKMQNAGSPPGDLVNMSAAQEVLGDMDSGCPTQ</sequence>
<reference evidence="4" key="3">
    <citation type="submission" date="2025-04" db="UniProtKB">
        <authorList>
            <consortium name="RefSeq"/>
        </authorList>
    </citation>
    <scope>IDENTIFICATION</scope>
    <source>
        <strain evidence="4">CBS 781.70</strain>
    </source>
</reference>
<dbReference type="Pfam" id="PF04614">
    <property type="entry name" value="Pex19"/>
    <property type="match status" value="1"/>
</dbReference>
<dbReference type="OrthoDB" id="21292at2759"/>
<dbReference type="InterPro" id="IPR006708">
    <property type="entry name" value="Pex19"/>
</dbReference>
<dbReference type="PANTHER" id="PTHR12774">
    <property type="entry name" value="PEROXISOMAL BIOGENESIS FACTOR 19"/>
    <property type="match status" value="1"/>
</dbReference>
<dbReference type="RefSeq" id="XP_033531826.1">
    <property type="nucleotide sequence ID" value="XM_033673563.1"/>
</dbReference>
<reference evidence="4" key="2">
    <citation type="submission" date="2020-04" db="EMBL/GenBank/DDBJ databases">
        <authorList>
            <consortium name="NCBI Genome Project"/>
        </authorList>
    </citation>
    <scope>NUCLEOTIDE SEQUENCE</scope>
    <source>
        <strain evidence="4">CBS 781.70</strain>
    </source>
</reference>
<evidence type="ECO:0000313" key="2">
    <source>
        <dbReference type="EMBL" id="KAF1810195.1"/>
    </source>
</evidence>
<dbReference type="InterPro" id="IPR038322">
    <property type="entry name" value="Pex19_C_sf"/>
</dbReference>
<evidence type="ECO:0000313" key="4">
    <source>
        <dbReference type="RefSeq" id="XP_033531826.1"/>
    </source>
</evidence>
<proteinExistence type="predicted"/>
<dbReference type="PANTHER" id="PTHR12774:SF2">
    <property type="entry name" value="PEROXISOMAL BIOGENESIS FACTOR 19"/>
    <property type="match status" value="1"/>
</dbReference>
<dbReference type="Gene3D" id="1.20.120.900">
    <property type="entry name" value="Pex19, mPTS binding domain"/>
    <property type="match status" value="1"/>
</dbReference>
<protein>
    <submittedName>
        <fullName evidence="2 4">Pex19 protein</fullName>
    </submittedName>
</protein>
<evidence type="ECO:0000313" key="3">
    <source>
        <dbReference type="Proteomes" id="UP000504638"/>
    </source>
</evidence>